<proteinExistence type="predicted"/>
<dbReference type="AlphaFoldDB" id="A0A1Z4MUE4"/>
<protein>
    <submittedName>
        <fullName evidence="2">Uncharacterized protein</fullName>
    </submittedName>
</protein>
<organism evidence="2 3">
    <name type="scientific">Tolypothrix tenuis PCC 7101</name>
    <dbReference type="NCBI Taxonomy" id="231146"/>
    <lineage>
        <taxon>Bacteria</taxon>
        <taxon>Bacillati</taxon>
        <taxon>Cyanobacteriota</taxon>
        <taxon>Cyanophyceae</taxon>
        <taxon>Nostocales</taxon>
        <taxon>Tolypothrichaceae</taxon>
        <taxon>Tolypothrix</taxon>
    </lineage>
</organism>
<keyword evidence="1" id="KW-0812">Transmembrane</keyword>
<feature type="transmembrane region" description="Helical" evidence="1">
    <location>
        <begin position="32"/>
        <end position="51"/>
    </location>
</feature>
<keyword evidence="1" id="KW-0472">Membrane</keyword>
<gene>
    <name evidence="2" type="ORF">NIES37_10390</name>
</gene>
<dbReference type="EMBL" id="AP018248">
    <property type="protein sequence ID" value="BAY97102.1"/>
    <property type="molecule type" value="Genomic_DNA"/>
</dbReference>
<reference evidence="2 3" key="1">
    <citation type="submission" date="2017-06" db="EMBL/GenBank/DDBJ databases">
        <title>Genome sequencing of cyanobaciteial culture collection at National Institute for Environmental Studies (NIES).</title>
        <authorList>
            <person name="Hirose Y."/>
            <person name="Shimura Y."/>
            <person name="Fujisawa T."/>
            <person name="Nakamura Y."/>
            <person name="Kawachi M."/>
        </authorList>
    </citation>
    <scope>NUCLEOTIDE SEQUENCE [LARGE SCALE GENOMIC DNA]</scope>
    <source>
        <strain evidence="2 3">NIES-37</strain>
    </source>
</reference>
<evidence type="ECO:0000256" key="1">
    <source>
        <dbReference type="SAM" id="Phobius"/>
    </source>
</evidence>
<name>A0A1Z4MUE4_9CYAN</name>
<evidence type="ECO:0000313" key="3">
    <source>
        <dbReference type="Proteomes" id="UP000218785"/>
    </source>
</evidence>
<dbReference type="KEGG" id="ttq:NIES37_10390"/>
<sequence>MIIHEKTILAPNASSMRRALRYYHIPKQLPHLPKICCIYYLLLIVTIFFEIKTIDDICFNQYLKNKFIT</sequence>
<dbReference type="Proteomes" id="UP000218785">
    <property type="component" value="Chromosome"/>
</dbReference>
<accession>A0A1Z4MUE4</accession>
<keyword evidence="3" id="KW-1185">Reference proteome</keyword>
<keyword evidence="1" id="KW-1133">Transmembrane helix</keyword>
<evidence type="ECO:0000313" key="2">
    <source>
        <dbReference type="EMBL" id="BAY97102.1"/>
    </source>
</evidence>